<keyword evidence="1" id="KW-0812">Transmembrane</keyword>
<protein>
    <submittedName>
        <fullName evidence="2">Pilus assembly protein</fullName>
    </submittedName>
</protein>
<dbReference type="AlphaFoldDB" id="A0A927U8P4"/>
<dbReference type="Proteomes" id="UP000766246">
    <property type="component" value="Unassembled WGS sequence"/>
</dbReference>
<keyword evidence="1" id="KW-0472">Membrane</keyword>
<keyword evidence="1" id="KW-1133">Transmembrane helix</keyword>
<comment type="caution">
    <text evidence="2">The sequence shown here is derived from an EMBL/GenBank/DDBJ whole genome shotgun (WGS) entry which is preliminary data.</text>
</comment>
<reference evidence="2" key="1">
    <citation type="submission" date="2019-04" db="EMBL/GenBank/DDBJ databases">
        <title>Evolution of Biomass-Degrading Anaerobic Consortia Revealed by Metagenomics.</title>
        <authorList>
            <person name="Peng X."/>
        </authorList>
    </citation>
    <scope>NUCLEOTIDE SEQUENCE</scope>
    <source>
        <strain evidence="2">SIG311</strain>
    </source>
</reference>
<sequence length="303" mass="33590">MNCKFKLIRCCRKVGLPKNIPSKEMPIYASLKKASYTIEAAIIMPLFITLMVFGMFTFRVLQVESGMQRAINNASRTMAVTLGNVANKGESDKDVDTTNDAPTVRGELSEGALEAATLGLVAVEVYKEKVPVGYIDLGIAGINLLDTNVEGNYIDVKASYTMTFPVGLLGNLSFDVNQRARSRKWVGYDKAENTTDSRYVYITDHGEAYHSNYYCTYLNPSVHRISADEVSGKRNAGGGIYYPCEKCKPGKHPTGVLYITDYGTAYHGDINCKEIKHNIKKVLYEEVKDTMRPCSKCAAGERH</sequence>
<evidence type="ECO:0000313" key="2">
    <source>
        <dbReference type="EMBL" id="MBE5920411.1"/>
    </source>
</evidence>
<feature type="transmembrane region" description="Helical" evidence="1">
    <location>
        <begin position="40"/>
        <end position="61"/>
    </location>
</feature>
<evidence type="ECO:0000313" key="3">
    <source>
        <dbReference type="Proteomes" id="UP000766246"/>
    </source>
</evidence>
<accession>A0A927U8P4</accession>
<proteinExistence type="predicted"/>
<evidence type="ECO:0000256" key="1">
    <source>
        <dbReference type="SAM" id="Phobius"/>
    </source>
</evidence>
<name>A0A927U8P4_9FIRM</name>
<dbReference type="EMBL" id="SVER01000032">
    <property type="protein sequence ID" value="MBE5920411.1"/>
    <property type="molecule type" value="Genomic_DNA"/>
</dbReference>
<organism evidence="2 3">
    <name type="scientific">Pseudobutyrivibrio ruminis</name>
    <dbReference type="NCBI Taxonomy" id="46206"/>
    <lineage>
        <taxon>Bacteria</taxon>
        <taxon>Bacillati</taxon>
        <taxon>Bacillota</taxon>
        <taxon>Clostridia</taxon>
        <taxon>Lachnospirales</taxon>
        <taxon>Lachnospiraceae</taxon>
        <taxon>Pseudobutyrivibrio</taxon>
    </lineage>
</organism>
<gene>
    <name evidence="2" type="ORF">E7272_11295</name>
</gene>